<dbReference type="AlphaFoldDB" id="A0A7D4XGX2"/>
<sequence>MAPLETALSRPRLDNYRTSAADTPRIVMGRYLWNLALCKALYPGLQFLEVAFRNKLHDALKAHFGAAAWFDLPWLSSREQQKVADAKVELQKRQTPLEPDRIVAELSFGFWTSLLSGTYDQVIWNQRAVVRQSLPHMPNRLRTRRRISDRMHQIRLLRNRVFHYEPIWHWKNLAQQYAELRQTLQWFEPELLHLLHMPDSFEEVYMQGSVAYEIDVG</sequence>
<accession>A0A7D4XGX2</accession>
<evidence type="ECO:0000313" key="1">
    <source>
        <dbReference type="EMBL" id="QKW93829.1"/>
    </source>
</evidence>
<proteinExistence type="predicted"/>
<evidence type="ECO:0008006" key="2">
    <source>
        <dbReference type="Google" id="ProtNLM"/>
    </source>
</evidence>
<reference evidence="1" key="1">
    <citation type="journal article" date="2020" name="Molecules">
        <title>2-Hydroxysorangiadenosine: Structure and Biosynthesis of a Myxobacterial Sesquiterpene-Nucleoside.</title>
        <authorList>
            <person name="Okoth D.A."/>
            <person name="Hug J.J."/>
            <person name="Garcia R."/>
            <person name="Sproer C."/>
            <person name="Overmann J."/>
            <person name="Muller R."/>
        </authorList>
    </citation>
    <scope>NUCLEOTIDE SEQUENCE</scope>
    <source>
        <strain evidence="1">MCy10943</strain>
    </source>
</reference>
<organism evidence="1">
    <name type="scientific">Vitiosangium cumulatum</name>
    <dbReference type="NCBI Taxonomy" id="1867796"/>
    <lineage>
        <taxon>Bacteria</taxon>
        <taxon>Pseudomonadati</taxon>
        <taxon>Myxococcota</taxon>
        <taxon>Myxococcia</taxon>
        <taxon>Myxococcales</taxon>
        <taxon>Cystobacterineae</taxon>
        <taxon>Archangiaceae</taxon>
        <taxon>Vitiosangium</taxon>
    </lineage>
</organism>
<dbReference type="EMBL" id="MT520817">
    <property type="protein sequence ID" value="QKW93829.1"/>
    <property type="molecule type" value="Genomic_DNA"/>
</dbReference>
<protein>
    <recommendedName>
        <fullName evidence="2">Abi-like protein</fullName>
    </recommendedName>
</protein>
<name>A0A7D4XGX2_9BACT</name>